<evidence type="ECO:0000313" key="2">
    <source>
        <dbReference type="EMBL" id="MCX5615416.1"/>
    </source>
</evidence>
<evidence type="ECO:0000256" key="1">
    <source>
        <dbReference type="SAM" id="MobiDB-lite"/>
    </source>
</evidence>
<dbReference type="PROSITE" id="PS51257">
    <property type="entry name" value="PROKAR_LIPOPROTEIN"/>
    <property type="match status" value="1"/>
</dbReference>
<evidence type="ECO:0000313" key="3">
    <source>
        <dbReference type="Proteomes" id="UP001165633"/>
    </source>
</evidence>
<comment type="caution">
    <text evidence="2">The sequence shown here is derived from an EMBL/GenBank/DDBJ whole genome shotgun (WGS) entry which is preliminary data.</text>
</comment>
<accession>A0ABT3WEU4</accession>
<reference evidence="2" key="1">
    <citation type="submission" date="2022-07" db="EMBL/GenBank/DDBJ databases">
        <title>Bombella genomes.</title>
        <authorList>
            <person name="Harer L."/>
            <person name="Styblova S."/>
            <person name="Ehrmann M."/>
        </authorList>
    </citation>
    <scope>NUCLEOTIDE SEQUENCE</scope>
    <source>
        <strain evidence="2">TMW 2.2559</strain>
    </source>
</reference>
<feature type="region of interest" description="Disordered" evidence="1">
    <location>
        <begin position="46"/>
        <end position="75"/>
    </location>
</feature>
<organism evidence="2 3">
    <name type="scientific">Bombella dulcis</name>
    <dbReference type="NCBI Taxonomy" id="2967339"/>
    <lineage>
        <taxon>Bacteria</taxon>
        <taxon>Pseudomonadati</taxon>
        <taxon>Pseudomonadota</taxon>
        <taxon>Alphaproteobacteria</taxon>
        <taxon>Acetobacterales</taxon>
        <taxon>Acetobacteraceae</taxon>
        <taxon>Bombella</taxon>
    </lineage>
</organism>
<name>A0ABT3WEU4_9PROT</name>
<dbReference type="Proteomes" id="UP001165633">
    <property type="component" value="Unassembled WGS sequence"/>
</dbReference>
<feature type="compositionally biased region" description="Low complexity" evidence="1">
    <location>
        <begin position="53"/>
        <end position="62"/>
    </location>
</feature>
<sequence length="128" mass="13018">MVRSIMNGREIWGYGLMMLMAGVLAGCSSSSTSSSFEAAEHPVIQSFAGAPSGGSSEEGSSSQQTKTNLPSAPVDTPLCGSALHEQASTGAQVYGSSLATGNSCTRNACFQPLTGTFIAQDGSNSVCR</sequence>
<proteinExistence type="predicted"/>
<keyword evidence="3" id="KW-1185">Reference proteome</keyword>
<gene>
    <name evidence="2" type="ORF">NQF87_00260</name>
</gene>
<protein>
    <submittedName>
        <fullName evidence="2">Uncharacterized protein</fullName>
    </submittedName>
</protein>
<dbReference type="RefSeq" id="WP_266126438.1">
    <property type="nucleotide sequence ID" value="NZ_JANIDV010000001.1"/>
</dbReference>
<dbReference type="EMBL" id="JANIDV010000001">
    <property type="protein sequence ID" value="MCX5615416.1"/>
    <property type="molecule type" value="Genomic_DNA"/>
</dbReference>